<dbReference type="EMBL" id="LR797492">
    <property type="protein sequence ID" value="CAB4220198.1"/>
    <property type="molecule type" value="Genomic_DNA"/>
</dbReference>
<evidence type="ECO:0000313" key="10">
    <source>
        <dbReference type="EMBL" id="CAB4220198.1"/>
    </source>
</evidence>
<accession>A0A6J5R7Z9</accession>
<organism evidence="7">
    <name type="scientific">uncultured Caudovirales phage</name>
    <dbReference type="NCBI Taxonomy" id="2100421"/>
    <lineage>
        <taxon>Viruses</taxon>
        <taxon>Duplodnaviria</taxon>
        <taxon>Heunggongvirae</taxon>
        <taxon>Uroviricota</taxon>
        <taxon>Caudoviricetes</taxon>
        <taxon>Peduoviridae</taxon>
        <taxon>Maltschvirus</taxon>
        <taxon>Maltschvirus maltsch</taxon>
    </lineage>
</organism>
<dbReference type="EMBL" id="LR796917">
    <property type="protein sequence ID" value="CAB4175097.1"/>
    <property type="molecule type" value="Genomic_DNA"/>
</dbReference>
<reference evidence="7" key="1">
    <citation type="submission" date="2020-05" db="EMBL/GenBank/DDBJ databases">
        <authorList>
            <person name="Chiriac C."/>
            <person name="Salcher M."/>
            <person name="Ghai R."/>
            <person name="Kavagutti S V."/>
        </authorList>
    </citation>
    <scope>NUCLEOTIDE SEQUENCE</scope>
</reference>
<dbReference type="EMBL" id="LR796305">
    <property type="protein sequence ID" value="CAB4135822.1"/>
    <property type="molecule type" value="Genomic_DNA"/>
</dbReference>
<protein>
    <submittedName>
        <fullName evidence="7">Uncharacterized protein</fullName>
    </submittedName>
</protein>
<proteinExistence type="predicted"/>
<dbReference type="EMBL" id="LR797434">
    <property type="protein sequence ID" value="CAB4215963.1"/>
    <property type="molecule type" value="Genomic_DNA"/>
</dbReference>
<evidence type="ECO:0000313" key="4">
    <source>
        <dbReference type="EMBL" id="CAB4161637.1"/>
    </source>
</evidence>
<dbReference type="EMBL" id="LR797180">
    <property type="protein sequence ID" value="CAB4192058.1"/>
    <property type="molecule type" value="Genomic_DNA"/>
</dbReference>
<sequence length="244" mass="28453">MTQQIRFVPSSKLALAAVPSPKPAKNYIPEWWKKVPSFQGGKPDYLSGSQLNTTIKHCMPYFDALTGGYIQELWTDVFIEIEKDKDGAYLVNVRSSLQIPGLEPIRIRNYDKETNRQPFPDGYYPLEFTWGENWCLDTPDGWSTLYTHPMNRYDLPFITLSGLVDTDRGKVNTEGSIPFYIKEGFSGLIPAGTPLFHMIPVKREDWKSDVESFDEYRYFRDNSKMRKFFSGGYRKNIWHKKRYD</sequence>
<dbReference type="EMBL" id="LR796980">
    <property type="protein sequence ID" value="CAB4179320.1"/>
    <property type="molecule type" value="Genomic_DNA"/>
</dbReference>
<evidence type="ECO:0000313" key="5">
    <source>
        <dbReference type="EMBL" id="CAB4175097.1"/>
    </source>
</evidence>
<evidence type="ECO:0000313" key="7">
    <source>
        <dbReference type="EMBL" id="CAB4188725.1"/>
    </source>
</evidence>
<evidence type="ECO:0000313" key="1">
    <source>
        <dbReference type="EMBL" id="CAB4135822.1"/>
    </source>
</evidence>
<dbReference type="EMBL" id="LR798423">
    <property type="protein sequence ID" value="CAB5230827.1"/>
    <property type="molecule type" value="Genomic_DNA"/>
</dbReference>
<evidence type="ECO:0000313" key="3">
    <source>
        <dbReference type="EMBL" id="CAB4151036.1"/>
    </source>
</evidence>
<dbReference type="EMBL" id="LR796709">
    <property type="protein sequence ID" value="CAB4161637.1"/>
    <property type="molecule type" value="Genomic_DNA"/>
</dbReference>
<evidence type="ECO:0000313" key="2">
    <source>
        <dbReference type="EMBL" id="CAB4146083.1"/>
    </source>
</evidence>
<evidence type="ECO:0000313" key="9">
    <source>
        <dbReference type="EMBL" id="CAB4215963.1"/>
    </source>
</evidence>
<dbReference type="EMBL" id="LR797130">
    <property type="protein sequence ID" value="CAB4188725.1"/>
    <property type="molecule type" value="Genomic_DNA"/>
</dbReference>
<evidence type="ECO:0000313" key="8">
    <source>
        <dbReference type="EMBL" id="CAB4192058.1"/>
    </source>
</evidence>
<name>A0A6J5R7Z9_9CAUD</name>
<dbReference type="EMBL" id="LR796548">
    <property type="protein sequence ID" value="CAB4151036.1"/>
    <property type="molecule type" value="Genomic_DNA"/>
</dbReference>
<evidence type="ECO:0000313" key="11">
    <source>
        <dbReference type="EMBL" id="CAB5230827.1"/>
    </source>
</evidence>
<evidence type="ECO:0000313" key="6">
    <source>
        <dbReference type="EMBL" id="CAB4179320.1"/>
    </source>
</evidence>
<dbReference type="EMBL" id="LR796461">
    <property type="protein sequence ID" value="CAB4146083.1"/>
    <property type="molecule type" value="Genomic_DNA"/>
</dbReference>
<gene>
    <name evidence="6" type="ORF">UFOVP1031_63</name>
    <name evidence="7" type="ORF">UFOVP1172_72</name>
    <name evidence="8" type="ORF">UFOVP1240_134</name>
    <name evidence="9" type="ORF">UFOVP1486_34</name>
    <name evidence="11" type="ORF">UFOVP1578_135</name>
    <name evidence="10" type="ORF">UFOVP1630_127</name>
    <name evidence="1" type="ORF">UFOVP288_151</name>
    <name evidence="2" type="ORF">UFOVP483_45</name>
    <name evidence="3" type="ORF">UFOVP573_121</name>
    <name evidence="4" type="ORF">UFOVP769_151</name>
    <name evidence="5" type="ORF">UFOVP962_119</name>
</gene>